<dbReference type="EMBL" id="CAJPIN010012641">
    <property type="protein sequence ID" value="CAG2060525.1"/>
    <property type="molecule type" value="Genomic_DNA"/>
</dbReference>
<dbReference type="PANTHER" id="PTHR44054">
    <property type="entry name" value="SYNAPTIC VESICLE MEMBRANE PROTEIN VAT-1 HOMOLOG-LIKE"/>
    <property type="match status" value="1"/>
</dbReference>
<proteinExistence type="predicted"/>
<keyword evidence="1" id="KW-0560">Oxidoreductase</keyword>
<feature type="non-terminal residue" evidence="2">
    <location>
        <position position="1"/>
    </location>
</feature>
<accession>A0ABN7NYG0</accession>
<reference evidence="2" key="1">
    <citation type="submission" date="2021-03" db="EMBL/GenBank/DDBJ databases">
        <authorList>
            <person name="Tran Van P."/>
        </authorList>
    </citation>
    <scope>NUCLEOTIDE SEQUENCE</scope>
</reference>
<name>A0ABN7NYG0_TIMPD</name>
<comment type="caution">
    <text evidence="2">The sequence shown here is derived from an EMBL/GenBank/DDBJ whole genome shotgun (WGS) entry which is preliminary data.</text>
</comment>
<dbReference type="Gene3D" id="3.40.50.720">
    <property type="entry name" value="NAD(P)-binding Rossmann-like Domain"/>
    <property type="match status" value="1"/>
</dbReference>
<sequence length="75" mass="8596">RVTICIDLSSTIWWQVDKISPIKLFDENKSLSGFNLRHLLYQQNGAPYVKGIMDSVFALWKDGKIKPVVDSTWAL</sequence>
<evidence type="ECO:0000313" key="3">
    <source>
        <dbReference type="Proteomes" id="UP001153148"/>
    </source>
</evidence>
<dbReference type="InterPro" id="IPR052100">
    <property type="entry name" value="SV-ATPase_mito-regulator"/>
</dbReference>
<organism evidence="2 3">
    <name type="scientific">Timema podura</name>
    <name type="common">Walking stick</name>
    <dbReference type="NCBI Taxonomy" id="61482"/>
    <lineage>
        <taxon>Eukaryota</taxon>
        <taxon>Metazoa</taxon>
        <taxon>Ecdysozoa</taxon>
        <taxon>Arthropoda</taxon>
        <taxon>Hexapoda</taxon>
        <taxon>Insecta</taxon>
        <taxon>Pterygota</taxon>
        <taxon>Neoptera</taxon>
        <taxon>Polyneoptera</taxon>
        <taxon>Phasmatodea</taxon>
        <taxon>Timematodea</taxon>
        <taxon>Timematoidea</taxon>
        <taxon>Timematidae</taxon>
        <taxon>Timema</taxon>
    </lineage>
</organism>
<evidence type="ECO:0000313" key="2">
    <source>
        <dbReference type="EMBL" id="CAG2060525.1"/>
    </source>
</evidence>
<protein>
    <submittedName>
        <fullName evidence="2">Uncharacterized protein</fullName>
    </submittedName>
</protein>
<keyword evidence="3" id="KW-1185">Reference proteome</keyword>
<gene>
    <name evidence="2" type="ORF">TPAB3V08_LOCUS7481</name>
</gene>
<dbReference type="PANTHER" id="PTHR44054:SF2">
    <property type="entry name" value="SYNAPTIC VESICLE MEMBRANE PROTEIN VAT-1 HOMOLOG-LIKE"/>
    <property type="match status" value="1"/>
</dbReference>
<evidence type="ECO:0000256" key="1">
    <source>
        <dbReference type="ARBA" id="ARBA00023002"/>
    </source>
</evidence>
<dbReference type="Proteomes" id="UP001153148">
    <property type="component" value="Unassembled WGS sequence"/>
</dbReference>